<dbReference type="EMBL" id="KN122131">
    <property type="protein sequence ID" value="KFO32771.1"/>
    <property type="molecule type" value="Genomic_DNA"/>
</dbReference>
<dbReference type="Proteomes" id="UP000028990">
    <property type="component" value="Unassembled WGS sequence"/>
</dbReference>
<sequence>MLVDVGTCYCSKKTAEDATDFFKRKFDFITKRKGKIQPALREKHIMKQAVMEMMSQKIQQLTAPGAALVTDKA</sequence>
<organism evidence="1 2">
    <name type="scientific">Fukomys damarensis</name>
    <name type="common">Damaraland mole rat</name>
    <name type="synonym">Cryptomys damarensis</name>
    <dbReference type="NCBI Taxonomy" id="885580"/>
    <lineage>
        <taxon>Eukaryota</taxon>
        <taxon>Metazoa</taxon>
        <taxon>Chordata</taxon>
        <taxon>Craniata</taxon>
        <taxon>Vertebrata</taxon>
        <taxon>Euteleostomi</taxon>
        <taxon>Mammalia</taxon>
        <taxon>Eutheria</taxon>
        <taxon>Euarchontoglires</taxon>
        <taxon>Glires</taxon>
        <taxon>Rodentia</taxon>
        <taxon>Hystricomorpha</taxon>
        <taxon>Bathyergidae</taxon>
        <taxon>Fukomys</taxon>
    </lineage>
</organism>
<name>A0A091EBV4_FUKDA</name>
<dbReference type="AlphaFoldDB" id="A0A091EBV4"/>
<keyword evidence="2" id="KW-1185">Reference proteome</keyword>
<dbReference type="Pfam" id="PF02996">
    <property type="entry name" value="Prefoldin"/>
    <property type="match status" value="1"/>
</dbReference>
<proteinExistence type="predicted"/>
<protein>
    <submittedName>
        <fullName evidence="1">Prefoldin subunit 5</fullName>
    </submittedName>
</protein>
<dbReference type="SUPFAM" id="SSF46579">
    <property type="entry name" value="Prefoldin"/>
    <property type="match status" value="1"/>
</dbReference>
<gene>
    <name evidence="1" type="ORF">H920_05793</name>
</gene>
<dbReference type="Gene3D" id="1.10.287.370">
    <property type="match status" value="1"/>
</dbReference>
<dbReference type="InterPro" id="IPR009053">
    <property type="entry name" value="Prefoldin"/>
</dbReference>
<accession>A0A091EBV4</accession>
<evidence type="ECO:0000313" key="1">
    <source>
        <dbReference type="EMBL" id="KFO32771.1"/>
    </source>
</evidence>
<dbReference type="InterPro" id="IPR004127">
    <property type="entry name" value="Prefoldin_subunit_alpha"/>
</dbReference>
<reference evidence="1 2" key="1">
    <citation type="submission" date="2013-11" db="EMBL/GenBank/DDBJ databases">
        <title>The Damaraland mole rat (Fukomys damarensis) genome and evolution of African mole rats.</title>
        <authorList>
            <person name="Gladyshev V.N."/>
            <person name="Fang X."/>
        </authorList>
    </citation>
    <scope>NUCLEOTIDE SEQUENCE [LARGE SCALE GENOMIC DNA]</scope>
    <source>
        <tissue evidence="1">Liver</tissue>
    </source>
</reference>
<evidence type="ECO:0000313" key="2">
    <source>
        <dbReference type="Proteomes" id="UP000028990"/>
    </source>
</evidence>